<evidence type="ECO:0000256" key="4">
    <source>
        <dbReference type="ARBA" id="ARBA00022475"/>
    </source>
</evidence>
<evidence type="ECO:0000313" key="11">
    <source>
        <dbReference type="EMBL" id="EOI56014.1"/>
    </source>
</evidence>
<feature type="transmembrane region" description="Helical" evidence="9">
    <location>
        <begin position="12"/>
        <end position="41"/>
    </location>
</feature>
<dbReference type="InterPro" id="IPR035906">
    <property type="entry name" value="MetI-like_sf"/>
</dbReference>
<gene>
    <name evidence="12" type="ORF">I592_02056</name>
    <name evidence="11" type="ORF">UKC_01911</name>
</gene>
<dbReference type="EMBL" id="ASWH01000001">
    <property type="protein sequence ID" value="EOW82736.1"/>
    <property type="molecule type" value="Genomic_DNA"/>
</dbReference>
<dbReference type="EMBL" id="AJDQ01000007">
    <property type="protein sequence ID" value="EOI56014.1"/>
    <property type="molecule type" value="Genomic_DNA"/>
</dbReference>
<dbReference type="OrthoDB" id="9805999at2"/>
<dbReference type="eggNOG" id="COG0765">
    <property type="taxonomic scope" value="Bacteria"/>
</dbReference>
<comment type="caution">
    <text evidence="11">The sequence shown here is derived from an EMBL/GenBank/DDBJ whole genome shotgun (WGS) entry which is preliminary data.</text>
</comment>
<organism evidence="11 13">
    <name type="scientific">Enterococcus gilvus ATCC BAA-350</name>
    <dbReference type="NCBI Taxonomy" id="1158614"/>
    <lineage>
        <taxon>Bacteria</taxon>
        <taxon>Bacillati</taxon>
        <taxon>Bacillota</taxon>
        <taxon>Bacilli</taxon>
        <taxon>Lactobacillales</taxon>
        <taxon>Enterococcaceae</taxon>
        <taxon>Enterococcus</taxon>
    </lineage>
</organism>
<dbReference type="PANTHER" id="PTHR30614">
    <property type="entry name" value="MEMBRANE COMPONENT OF AMINO ACID ABC TRANSPORTER"/>
    <property type="match status" value="1"/>
</dbReference>
<keyword evidence="7 9" id="KW-1133">Transmembrane helix</keyword>
<sequence>MDFSFLSKYLSYFVSGASITVIISLATVCLGTLIGLAMALLKLSKHKPLNWFANIYIEVLRGTPMLLQITIGFLILQGFFPSNDLNVGVLSVSINRLFPGMIVLSLNSGAYVAEIIRGGITAVNFGQTEAAHSLGLRPAQTMRYVILPQALRNILPPLGNEFITLIKDSSLLATIGINELMGSAQIVVSNSYIPLEPLIVAAALYFVMTFITSRLLNLWERKLGKGYQR</sequence>
<reference evidence="11 13" key="1">
    <citation type="submission" date="2013-02" db="EMBL/GenBank/DDBJ databases">
        <title>The Genome Sequence of Enterococcus gilvus ATCC BAA-350.</title>
        <authorList>
            <consortium name="The Broad Institute Genome Sequencing Platform"/>
            <consortium name="The Broad Institute Genome Sequencing Center for Infectious Disease"/>
            <person name="Earl A.M."/>
            <person name="Gilmore M.S."/>
            <person name="Lebreton F."/>
            <person name="Walker B."/>
            <person name="Young S.K."/>
            <person name="Zeng Q."/>
            <person name="Gargeya S."/>
            <person name="Fitzgerald M."/>
            <person name="Haas B."/>
            <person name="Abouelleil A."/>
            <person name="Alvarado L."/>
            <person name="Arachchi H.M."/>
            <person name="Berlin A.M."/>
            <person name="Chapman S.B."/>
            <person name="Dewar J."/>
            <person name="Goldberg J."/>
            <person name="Griggs A."/>
            <person name="Gujja S."/>
            <person name="Hansen M."/>
            <person name="Howarth C."/>
            <person name="Imamovic A."/>
            <person name="Larimer J."/>
            <person name="McCowan C."/>
            <person name="Murphy C."/>
            <person name="Neiman D."/>
            <person name="Pearson M."/>
            <person name="Priest M."/>
            <person name="Roberts A."/>
            <person name="Saif S."/>
            <person name="Shea T."/>
            <person name="Sisk P."/>
            <person name="Sykes S."/>
            <person name="Wortman J."/>
            <person name="Nusbaum C."/>
            <person name="Birren B."/>
        </authorList>
    </citation>
    <scope>NUCLEOTIDE SEQUENCE [LARGE SCALE GENOMIC DNA]</scope>
    <source>
        <strain evidence="11 13">ATCC BAA-350</strain>
    </source>
</reference>
<keyword evidence="4" id="KW-1003">Cell membrane</keyword>
<dbReference type="GeneID" id="301214743"/>
<evidence type="ECO:0000313" key="13">
    <source>
        <dbReference type="Proteomes" id="UP000013750"/>
    </source>
</evidence>
<evidence type="ECO:0000256" key="9">
    <source>
        <dbReference type="RuleBase" id="RU363032"/>
    </source>
</evidence>
<dbReference type="HOGENOM" id="CLU_019602_1_1_9"/>
<dbReference type="Pfam" id="PF00528">
    <property type="entry name" value="BPD_transp_1"/>
    <property type="match status" value="1"/>
</dbReference>
<feature type="domain" description="ABC transmembrane type-1" evidence="10">
    <location>
        <begin position="17"/>
        <end position="216"/>
    </location>
</feature>
<protein>
    <submittedName>
        <fullName evidence="11">His/Glu/Gln/Arg/opine family amino ABC transporter, permease, 3-TM region</fullName>
    </submittedName>
</protein>
<evidence type="ECO:0000259" key="10">
    <source>
        <dbReference type="PROSITE" id="PS50928"/>
    </source>
</evidence>
<dbReference type="RefSeq" id="WP_010780313.1">
    <property type="nucleotide sequence ID" value="NZ_ASWH01000001.1"/>
</dbReference>
<dbReference type="PANTHER" id="PTHR30614:SF20">
    <property type="entry name" value="GLUTAMINE TRANSPORT SYSTEM PERMEASE PROTEIN GLNP"/>
    <property type="match status" value="1"/>
</dbReference>
<evidence type="ECO:0000256" key="8">
    <source>
        <dbReference type="ARBA" id="ARBA00023136"/>
    </source>
</evidence>
<feature type="transmembrane region" description="Helical" evidence="9">
    <location>
        <begin position="198"/>
        <end position="219"/>
    </location>
</feature>
<dbReference type="GO" id="GO:0043190">
    <property type="term" value="C:ATP-binding cassette (ABC) transporter complex"/>
    <property type="evidence" value="ECO:0007669"/>
    <property type="project" value="InterPro"/>
</dbReference>
<dbReference type="Proteomes" id="UP000014160">
    <property type="component" value="Unassembled WGS sequence"/>
</dbReference>
<keyword evidence="5 9" id="KW-0812">Transmembrane</keyword>
<dbReference type="InterPro" id="IPR043429">
    <property type="entry name" value="ArtM/GltK/GlnP/TcyL/YhdX-like"/>
</dbReference>
<dbReference type="CDD" id="cd06261">
    <property type="entry name" value="TM_PBP2"/>
    <property type="match status" value="1"/>
</dbReference>
<evidence type="ECO:0000313" key="14">
    <source>
        <dbReference type="Proteomes" id="UP000014160"/>
    </source>
</evidence>
<keyword evidence="3 9" id="KW-0813">Transport</keyword>
<evidence type="ECO:0000256" key="2">
    <source>
        <dbReference type="ARBA" id="ARBA00010072"/>
    </source>
</evidence>
<evidence type="ECO:0000256" key="6">
    <source>
        <dbReference type="ARBA" id="ARBA00022970"/>
    </source>
</evidence>
<dbReference type="Gene3D" id="1.10.3720.10">
    <property type="entry name" value="MetI-like"/>
    <property type="match status" value="1"/>
</dbReference>
<dbReference type="GO" id="GO:0006865">
    <property type="term" value="P:amino acid transport"/>
    <property type="evidence" value="ECO:0007669"/>
    <property type="project" value="UniProtKB-KW"/>
</dbReference>
<name>R2XMA9_9ENTE</name>
<dbReference type="AlphaFoldDB" id="R2XMA9"/>
<evidence type="ECO:0000256" key="5">
    <source>
        <dbReference type="ARBA" id="ARBA00022692"/>
    </source>
</evidence>
<keyword evidence="14" id="KW-1185">Reference proteome</keyword>
<keyword evidence="8 9" id="KW-0472">Membrane</keyword>
<dbReference type="NCBIfam" id="TIGR01726">
    <property type="entry name" value="HEQRo_perm_3TM"/>
    <property type="match status" value="1"/>
</dbReference>
<evidence type="ECO:0000256" key="7">
    <source>
        <dbReference type="ARBA" id="ARBA00022989"/>
    </source>
</evidence>
<dbReference type="SUPFAM" id="SSF161098">
    <property type="entry name" value="MetI-like"/>
    <property type="match status" value="1"/>
</dbReference>
<dbReference type="FunFam" id="1.10.3720.10:FF:000033">
    <property type="entry name" value="Polar amino acid ABC transporter permease"/>
    <property type="match status" value="1"/>
</dbReference>
<dbReference type="InterPro" id="IPR000515">
    <property type="entry name" value="MetI-like"/>
</dbReference>
<evidence type="ECO:0000256" key="1">
    <source>
        <dbReference type="ARBA" id="ARBA00004651"/>
    </source>
</evidence>
<dbReference type="PATRIC" id="fig|1158614.3.peg.1921"/>
<feature type="transmembrane region" description="Helical" evidence="9">
    <location>
        <begin position="62"/>
        <end position="80"/>
    </location>
</feature>
<keyword evidence="6" id="KW-0029">Amino-acid transport</keyword>
<evidence type="ECO:0000313" key="12">
    <source>
        <dbReference type="EMBL" id="EOW82736.1"/>
    </source>
</evidence>
<dbReference type="PROSITE" id="PS50928">
    <property type="entry name" value="ABC_TM1"/>
    <property type="match status" value="1"/>
</dbReference>
<evidence type="ECO:0000256" key="3">
    <source>
        <dbReference type="ARBA" id="ARBA00022448"/>
    </source>
</evidence>
<comment type="similarity">
    <text evidence="2">Belongs to the binding-protein-dependent transport system permease family. HisMQ subfamily.</text>
</comment>
<proteinExistence type="inferred from homology"/>
<dbReference type="GO" id="GO:0022857">
    <property type="term" value="F:transmembrane transporter activity"/>
    <property type="evidence" value="ECO:0007669"/>
    <property type="project" value="InterPro"/>
</dbReference>
<reference evidence="12 14" key="2">
    <citation type="submission" date="2013-03" db="EMBL/GenBank/DDBJ databases">
        <title>The Genome Sequence of Enterococcus gilvus ATCC BAA-350 (PacBio/Illumina hybrid assembly).</title>
        <authorList>
            <consortium name="The Broad Institute Genomics Platform"/>
            <consortium name="The Broad Institute Genome Sequencing Center for Infectious Disease"/>
            <person name="Earl A."/>
            <person name="Russ C."/>
            <person name="Gilmore M."/>
            <person name="Surin D."/>
            <person name="Walker B."/>
            <person name="Young S."/>
            <person name="Zeng Q."/>
            <person name="Gargeya S."/>
            <person name="Fitzgerald M."/>
            <person name="Haas B."/>
            <person name="Abouelleil A."/>
            <person name="Allen A.W."/>
            <person name="Alvarado L."/>
            <person name="Arachchi H.M."/>
            <person name="Berlin A.M."/>
            <person name="Chapman S.B."/>
            <person name="Gainer-Dewar J."/>
            <person name="Goldberg J."/>
            <person name="Griggs A."/>
            <person name="Gujja S."/>
            <person name="Hansen M."/>
            <person name="Howarth C."/>
            <person name="Imamovic A."/>
            <person name="Ireland A."/>
            <person name="Larimer J."/>
            <person name="McCowan C."/>
            <person name="Murphy C."/>
            <person name="Pearson M."/>
            <person name="Poon T.W."/>
            <person name="Priest M."/>
            <person name="Roberts A."/>
            <person name="Saif S."/>
            <person name="Shea T."/>
            <person name="Sisk P."/>
            <person name="Sykes S."/>
            <person name="Wortman J."/>
            <person name="Nusbaum C."/>
            <person name="Birren B."/>
        </authorList>
    </citation>
    <scope>NUCLEOTIDE SEQUENCE [LARGE SCALE GENOMIC DNA]</scope>
    <source>
        <strain evidence="12 14">ATCC BAA-350</strain>
    </source>
</reference>
<dbReference type="Proteomes" id="UP000013750">
    <property type="component" value="Unassembled WGS sequence"/>
</dbReference>
<comment type="subcellular location">
    <subcellularLocation>
        <location evidence="1 9">Cell membrane</location>
        <topology evidence="1 9">Multi-pass membrane protein</topology>
    </subcellularLocation>
</comment>
<dbReference type="InterPro" id="IPR010065">
    <property type="entry name" value="AA_ABC_transptr_permease_3TM"/>
</dbReference>
<accession>R2XMA9</accession>